<feature type="non-terminal residue" evidence="1">
    <location>
        <position position="26"/>
    </location>
</feature>
<evidence type="ECO:0000313" key="1">
    <source>
        <dbReference type="EMBL" id="SVC68640.1"/>
    </source>
</evidence>
<reference evidence="1" key="1">
    <citation type="submission" date="2018-05" db="EMBL/GenBank/DDBJ databases">
        <authorList>
            <person name="Lanie J.A."/>
            <person name="Ng W.-L."/>
            <person name="Kazmierczak K.M."/>
            <person name="Andrzejewski T.M."/>
            <person name="Davidsen T.M."/>
            <person name="Wayne K.J."/>
            <person name="Tettelin H."/>
            <person name="Glass J.I."/>
            <person name="Rusch D."/>
            <person name="Podicherti R."/>
            <person name="Tsui H.-C.T."/>
            <person name="Winkler M.E."/>
        </authorList>
    </citation>
    <scope>NUCLEOTIDE SEQUENCE</scope>
</reference>
<protein>
    <submittedName>
        <fullName evidence="1">Uncharacterized protein</fullName>
    </submittedName>
</protein>
<organism evidence="1">
    <name type="scientific">marine metagenome</name>
    <dbReference type="NCBI Taxonomy" id="408172"/>
    <lineage>
        <taxon>unclassified sequences</taxon>
        <taxon>metagenomes</taxon>
        <taxon>ecological metagenomes</taxon>
    </lineage>
</organism>
<gene>
    <name evidence="1" type="ORF">METZ01_LOCUS321494</name>
</gene>
<sequence>MLKMKMLNKLLVVVSCFLFSFFTDAS</sequence>
<accession>A0A382P729</accession>
<dbReference type="EMBL" id="UINC01105027">
    <property type="protein sequence ID" value="SVC68640.1"/>
    <property type="molecule type" value="Genomic_DNA"/>
</dbReference>
<proteinExistence type="predicted"/>
<name>A0A382P729_9ZZZZ</name>
<dbReference type="AlphaFoldDB" id="A0A382P729"/>